<dbReference type="SUPFAM" id="SSF159245">
    <property type="entry name" value="AttH-like"/>
    <property type="match status" value="1"/>
</dbReference>
<dbReference type="InterPro" id="IPR053112">
    <property type="entry name" value="Fungal_Dehydratase/Hydratase"/>
</dbReference>
<comment type="caution">
    <text evidence="3">The sequence shown here is derived from an EMBL/GenBank/DDBJ whole genome shotgun (WGS) entry which is preliminary data.</text>
</comment>
<feature type="chain" id="PRO_5047246131" evidence="1">
    <location>
        <begin position="19"/>
        <end position="357"/>
    </location>
</feature>
<dbReference type="PANTHER" id="PTHR40617">
    <property type="entry name" value="TERPENE CYCLASE ASQC"/>
    <property type="match status" value="1"/>
</dbReference>
<dbReference type="InterPro" id="IPR010791">
    <property type="entry name" value="AttH_dom"/>
</dbReference>
<dbReference type="Pfam" id="PF17186">
    <property type="entry name" value="Lipocalin_9"/>
    <property type="match status" value="1"/>
</dbReference>
<evidence type="ECO:0000259" key="2">
    <source>
        <dbReference type="Pfam" id="PF07143"/>
    </source>
</evidence>
<dbReference type="Gene3D" id="2.40.370.10">
    <property type="entry name" value="AttH-like domain"/>
    <property type="match status" value="2"/>
</dbReference>
<feature type="domain" description="AttH" evidence="2">
    <location>
        <begin position="148"/>
        <end position="223"/>
    </location>
</feature>
<organism evidence="3 4">
    <name type="scientific">Cladobotryum mycophilum</name>
    <dbReference type="NCBI Taxonomy" id="491253"/>
    <lineage>
        <taxon>Eukaryota</taxon>
        <taxon>Fungi</taxon>
        <taxon>Dikarya</taxon>
        <taxon>Ascomycota</taxon>
        <taxon>Pezizomycotina</taxon>
        <taxon>Sordariomycetes</taxon>
        <taxon>Hypocreomycetidae</taxon>
        <taxon>Hypocreales</taxon>
        <taxon>Hypocreaceae</taxon>
        <taxon>Cladobotryum</taxon>
    </lineage>
</organism>
<accession>A0ABR0SNR7</accession>
<sequence>MLPKYWLVLQSLFTLTACADSPAPIFRPQSGGIFSAGVAGLPLPYNLSATHTIYDPSSSSPGSYWISAFIHASNNHDYLVISNLAANLPLGAALYRASILDITNLSRYSQYERVVILSDIYNSHGVLNATFHDSGFGSINPTDPISTLRTYSKVPGTQFDLTFETSSPALLNGGLGTFQVDGKPAFQWSMPAGKTTGWILVDGKKVDVISDKSQTWYDRQWGSIPSRFAWFQVHLSGDKADGSEDEIFSIWTLHDNKVGDRSFATIRVGTSAQQRVVPVSWKVSSDRTFKSPTSGVTWPLDWSIQIQEGPEFQLSSIRPDQEATGLLKSYTGFLDVTATYPGGQKVSGYGVVEAIVT</sequence>
<name>A0ABR0SNR7_9HYPO</name>
<protein>
    <submittedName>
        <fullName evidence="3">Kievitone hydratase</fullName>
    </submittedName>
</protein>
<gene>
    <name evidence="3" type="ORF">PT974_07242</name>
</gene>
<keyword evidence="4" id="KW-1185">Reference proteome</keyword>
<dbReference type="Pfam" id="PF07143">
    <property type="entry name" value="CrtC"/>
    <property type="match status" value="1"/>
</dbReference>
<dbReference type="PROSITE" id="PS51257">
    <property type="entry name" value="PROKAR_LIPOPROTEIN"/>
    <property type="match status" value="1"/>
</dbReference>
<feature type="signal peptide" evidence="1">
    <location>
        <begin position="1"/>
        <end position="18"/>
    </location>
</feature>
<proteinExistence type="predicted"/>
<dbReference type="PANTHER" id="PTHR40617:SF1">
    <property type="entry name" value="ATTH DOMAIN-CONTAINING PROTEIN-RELATED"/>
    <property type="match status" value="1"/>
</dbReference>
<reference evidence="3 4" key="1">
    <citation type="submission" date="2024-01" db="EMBL/GenBank/DDBJ databases">
        <title>Complete genome of Cladobotryum mycophilum ATHUM6906.</title>
        <authorList>
            <person name="Christinaki A.C."/>
            <person name="Myridakis A.I."/>
            <person name="Kouvelis V.N."/>
        </authorList>
    </citation>
    <scope>NUCLEOTIDE SEQUENCE [LARGE SCALE GENOMIC DNA]</scope>
    <source>
        <strain evidence="3 4">ATHUM6906</strain>
    </source>
</reference>
<keyword evidence="1" id="KW-0732">Signal</keyword>
<dbReference type="EMBL" id="JAVFKD010000012">
    <property type="protein sequence ID" value="KAK5993805.1"/>
    <property type="molecule type" value="Genomic_DNA"/>
</dbReference>
<evidence type="ECO:0000256" key="1">
    <source>
        <dbReference type="SAM" id="SignalP"/>
    </source>
</evidence>
<dbReference type="InterPro" id="IPR023374">
    <property type="entry name" value="AttH-like_dom_sf"/>
</dbReference>
<evidence type="ECO:0000313" key="3">
    <source>
        <dbReference type="EMBL" id="KAK5993805.1"/>
    </source>
</evidence>
<evidence type="ECO:0000313" key="4">
    <source>
        <dbReference type="Proteomes" id="UP001338125"/>
    </source>
</evidence>
<dbReference type="Proteomes" id="UP001338125">
    <property type="component" value="Unassembled WGS sequence"/>
</dbReference>